<reference evidence="5" key="1">
    <citation type="journal article" date="2017" name="Nat. Commun.">
        <title>The asparagus genome sheds light on the origin and evolution of a young Y chromosome.</title>
        <authorList>
            <person name="Harkess A."/>
            <person name="Zhou J."/>
            <person name="Xu C."/>
            <person name="Bowers J.E."/>
            <person name="Van der Hulst R."/>
            <person name="Ayyampalayam S."/>
            <person name="Mercati F."/>
            <person name="Riccardi P."/>
            <person name="McKain M.R."/>
            <person name="Kakrana A."/>
            <person name="Tang H."/>
            <person name="Ray J."/>
            <person name="Groenendijk J."/>
            <person name="Arikit S."/>
            <person name="Mathioni S.M."/>
            <person name="Nakano M."/>
            <person name="Shan H."/>
            <person name="Telgmann-Rauber A."/>
            <person name="Kanno A."/>
            <person name="Yue Z."/>
            <person name="Chen H."/>
            <person name="Li W."/>
            <person name="Chen Y."/>
            <person name="Xu X."/>
            <person name="Zhang Y."/>
            <person name="Luo S."/>
            <person name="Chen H."/>
            <person name="Gao J."/>
            <person name="Mao Z."/>
            <person name="Pires J.C."/>
            <person name="Luo M."/>
            <person name="Kudrna D."/>
            <person name="Wing R.A."/>
            <person name="Meyers B.C."/>
            <person name="Yi K."/>
            <person name="Kong H."/>
            <person name="Lavrijsen P."/>
            <person name="Sunseri F."/>
            <person name="Falavigna A."/>
            <person name="Ye Y."/>
            <person name="Leebens-Mack J.H."/>
            <person name="Chen G."/>
        </authorList>
    </citation>
    <scope>NUCLEOTIDE SEQUENCE [LARGE SCALE GENOMIC DNA]</scope>
    <source>
        <strain evidence="5">cv. DH0086</strain>
    </source>
</reference>
<dbReference type="Proteomes" id="UP000243459">
    <property type="component" value="Chromosome 4"/>
</dbReference>
<dbReference type="Gene3D" id="3.30.559.10">
    <property type="entry name" value="Chloramphenicol acetyltransferase-like domain"/>
    <property type="match status" value="2"/>
</dbReference>
<evidence type="ECO:0000313" key="5">
    <source>
        <dbReference type="Proteomes" id="UP000243459"/>
    </source>
</evidence>
<proteinExistence type="inferred from homology"/>
<keyword evidence="5" id="KW-1185">Reference proteome</keyword>
<dbReference type="InterPro" id="IPR050317">
    <property type="entry name" value="Plant_Fungal_Acyltransferase"/>
</dbReference>
<name>A0A5P1F6W2_ASPOF</name>
<comment type="similarity">
    <text evidence="1">Belongs to the plant acyltransferase family.</text>
</comment>
<gene>
    <name evidence="4" type="ORF">A4U43_C04F19660</name>
</gene>
<evidence type="ECO:0000256" key="1">
    <source>
        <dbReference type="ARBA" id="ARBA00009861"/>
    </source>
</evidence>
<accession>A0A5P1F6W2</accession>
<evidence type="ECO:0008006" key="6">
    <source>
        <dbReference type="Google" id="ProtNLM"/>
    </source>
</evidence>
<keyword evidence="3" id="KW-0012">Acyltransferase</keyword>
<dbReference type="Pfam" id="PF02458">
    <property type="entry name" value="Transferase"/>
    <property type="match status" value="1"/>
</dbReference>
<dbReference type="InterPro" id="IPR023213">
    <property type="entry name" value="CAT-like_dom_sf"/>
</dbReference>
<dbReference type="AlphaFoldDB" id="A0A5P1F6W2"/>
<dbReference type="PANTHER" id="PTHR31642">
    <property type="entry name" value="TRICHOTHECENE 3-O-ACETYLTRANSFERASE"/>
    <property type="match status" value="1"/>
</dbReference>
<dbReference type="PANTHER" id="PTHR31642:SF189">
    <property type="entry name" value="ACYLTRANSFERASE GLAUCE"/>
    <property type="match status" value="1"/>
</dbReference>
<organism evidence="4 5">
    <name type="scientific">Asparagus officinalis</name>
    <name type="common">Garden asparagus</name>
    <dbReference type="NCBI Taxonomy" id="4686"/>
    <lineage>
        <taxon>Eukaryota</taxon>
        <taxon>Viridiplantae</taxon>
        <taxon>Streptophyta</taxon>
        <taxon>Embryophyta</taxon>
        <taxon>Tracheophyta</taxon>
        <taxon>Spermatophyta</taxon>
        <taxon>Magnoliopsida</taxon>
        <taxon>Liliopsida</taxon>
        <taxon>Asparagales</taxon>
        <taxon>Asparagaceae</taxon>
        <taxon>Asparagoideae</taxon>
        <taxon>Asparagus</taxon>
    </lineage>
</organism>
<evidence type="ECO:0000256" key="3">
    <source>
        <dbReference type="ARBA" id="ARBA00023315"/>
    </source>
</evidence>
<dbReference type="Gramene" id="ONK72459">
    <property type="protein sequence ID" value="ONK72459"/>
    <property type="gene ID" value="A4U43_C04F19660"/>
</dbReference>
<evidence type="ECO:0000256" key="2">
    <source>
        <dbReference type="ARBA" id="ARBA00022679"/>
    </source>
</evidence>
<dbReference type="EMBL" id="CM007384">
    <property type="protein sequence ID" value="ONK72459.1"/>
    <property type="molecule type" value="Genomic_DNA"/>
</dbReference>
<dbReference type="GO" id="GO:0016747">
    <property type="term" value="F:acyltransferase activity, transferring groups other than amino-acyl groups"/>
    <property type="evidence" value="ECO:0007669"/>
    <property type="project" value="TreeGrafter"/>
</dbReference>
<protein>
    <recommendedName>
        <fullName evidence="6">Omega-hydroxypalmitate O-feruloyl transferase</fullName>
    </recommendedName>
</protein>
<evidence type="ECO:0000313" key="4">
    <source>
        <dbReference type="EMBL" id="ONK72459.1"/>
    </source>
</evidence>
<dbReference type="OMA" id="AIDWGEI"/>
<sequence length="380" mass="43318">MRRSQDLNVTRLSTATLRPSEPTERRYMFLSNIDQVLNFSVETVHFFNANAEHPIESVIATLRSAVERVLVPYDFLAGRLRLDESKGRLEIDCNAAGVTFVVAKCNIIQMRRLAALAFNRPLPFPPLNDRRLLAARSPPRVTFSHPEFLKLETLPTPHTTMLDPLEETLEFKLFHLDTNNISTLKEKAKMNRGEELDPRAVTSFNVVIAHLWRCKALATNEAHDVNKVSTVLYAVDIRRRFDPPLPVSYTGNAVSSAYARATCYELANSSLSRIVGMVREGATRMTDEYIRSVIDWGELYKGFPYGDVFVTSWWKLGFAEVEYPWGKPIYSCPVTHPCRDIVLLFPRIEGADKGVNVLISLPKGDMEKFERLFYKLLDEM</sequence>
<keyword evidence="2" id="KW-0808">Transferase</keyword>